<dbReference type="KEGG" id="achi:CDG60_16830"/>
<dbReference type="Proteomes" id="UP000263753">
    <property type="component" value="Chromosome"/>
</dbReference>
<accession>A0A3B7M129</accession>
<dbReference type="PROSITE" id="PS51257">
    <property type="entry name" value="PROKAR_LIPOPROTEIN"/>
    <property type="match status" value="1"/>
</dbReference>
<dbReference type="AlphaFoldDB" id="A0A3B7M129"/>
<protein>
    <recommendedName>
        <fullName evidence="4">DUF4179 domain-containing protein</fullName>
    </recommendedName>
</protein>
<name>A0A3B7M129_9GAMM</name>
<gene>
    <name evidence="2" type="ORF">CDG60_16830</name>
</gene>
<evidence type="ECO:0000313" key="3">
    <source>
        <dbReference type="Proteomes" id="UP000263753"/>
    </source>
</evidence>
<feature type="signal peptide" evidence="1">
    <location>
        <begin position="1"/>
        <end position="18"/>
    </location>
</feature>
<organism evidence="2 3">
    <name type="scientific">Acinetobacter chinensis</name>
    <dbReference type="NCBI Taxonomy" id="2004650"/>
    <lineage>
        <taxon>Bacteria</taxon>
        <taxon>Pseudomonadati</taxon>
        <taxon>Pseudomonadota</taxon>
        <taxon>Gammaproteobacteria</taxon>
        <taxon>Moraxellales</taxon>
        <taxon>Moraxellaceae</taxon>
        <taxon>Acinetobacter</taxon>
    </lineage>
</organism>
<proteinExistence type="predicted"/>
<evidence type="ECO:0008006" key="4">
    <source>
        <dbReference type="Google" id="ProtNLM"/>
    </source>
</evidence>
<evidence type="ECO:0000313" key="2">
    <source>
        <dbReference type="EMBL" id="AXY58075.1"/>
    </source>
</evidence>
<dbReference type="EMBL" id="CP032134">
    <property type="protein sequence ID" value="AXY58075.1"/>
    <property type="molecule type" value="Genomic_DNA"/>
</dbReference>
<reference evidence="3" key="1">
    <citation type="submission" date="2018-09" db="EMBL/GenBank/DDBJ databases">
        <title>The complete genome of Acinetobacter sp. strain WCHAc010005.</title>
        <authorList>
            <person name="Hu Y."/>
            <person name="Long H."/>
            <person name="Feng Y."/>
            <person name="Zong Z."/>
        </authorList>
    </citation>
    <scope>NUCLEOTIDE SEQUENCE [LARGE SCALE GENOMIC DNA]</scope>
    <source>
        <strain evidence="3">WCHAc010005</strain>
    </source>
</reference>
<keyword evidence="1" id="KW-0732">Signal</keyword>
<sequence>MNRQFIQILLLSMSCALAAQSTFSASIKSTSAKVSLPAEKTSLIEKALNQQKNGDKNLQSDNDLKVITAIKTAPTQSFFASQNQSFSRFLQSFFTQNNS</sequence>
<feature type="chain" id="PRO_5017699451" description="DUF4179 domain-containing protein" evidence="1">
    <location>
        <begin position="19"/>
        <end position="99"/>
    </location>
</feature>
<dbReference type="RefSeq" id="WP_087512112.1">
    <property type="nucleotide sequence ID" value="NZ_CP032134.1"/>
</dbReference>
<evidence type="ECO:0000256" key="1">
    <source>
        <dbReference type="SAM" id="SignalP"/>
    </source>
</evidence>